<keyword evidence="3" id="KW-0614">Plasmid</keyword>
<name>A0A2R4VT46_9PROT</name>
<organism evidence="3 4">
    <name type="scientific">Azospirillum humicireducens</name>
    <dbReference type="NCBI Taxonomy" id="1226968"/>
    <lineage>
        <taxon>Bacteria</taxon>
        <taxon>Pseudomonadati</taxon>
        <taxon>Pseudomonadota</taxon>
        <taxon>Alphaproteobacteria</taxon>
        <taxon>Rhodospirillales</taxon>
        <taxon>Azospirillaceae</taxon>
        <taxon>Azospirillum</taxon>
    </lineage>
</organism>
<dbReference type="PANTHER" id="PTHR43060">
    <property type="entry name" value="3-HYDROXYISOBUTYRATE DEHYDROGENASE-LIKE 1, MITOCHONDRIAL-RELATED"/>
    <property type="match status" value="1"/>
</dbReference>
<dbReference type="SUPFAM" id="SSF51735">
    <property type="entry name" value="NAD(P)-binding Rossmann-fold domains"/>
    <property type="match status" value="1"/>
</dbReference>
<dbReference type="Gene3D" id="3.40.50.720">
    <property type="entry name" value="NAD(P)-binding Rossmann-like Domain"/>
    <property type="match status" value="1"/>
</dbReference>
<dbReference type="EMBL" id="CP028903">
    <property type="protein sequence ID" value="AWB07613.1"/>
    <property type="molecule type" value="Genomic_DNA"/>
</dbReference>
<gene>
    <name evidence="3" type="ORF">A6A40_21690</name>
</gene>
<dbReference type="AlphaFoldDB" id="A0A2R4VT46"/>
<dbReference type="InterPro" id="IPR036291">
    <property type="entry name" value="NAD(P)-bd_dom_sf"/>
</dbReference>
<keyword evidence="4" id="KW-1185">Reference proteome</keyword>
<feature type="domain" description="6-phosphogluconate dehydrogenase NADP-binding" evidence="2">
    <location>
        <begin position="70"/>
        <end position="174"/>
    </location>
</feature>
<feature type="compositionally biased region" description="Basic and acidic residues" evidence="1">
    <location>
        <begin position="190"/>
        <end position="202"/>
    </location>
</feature>
<protein>
    <submittedName>
        <fullName evidence="3">NAD(P)-dependent oxidoreductase</fullName>
    </submittedName>
</protein>
<reference evidence="3 4" key="1">
    <citation type="submission" date="2018-04" db="EMBL/GenBank/DDBJ databases">
        <title>Complete genome sequence of the nitrogen-fixing bacterium Azospirillum humicireducens type strain SgZ-5.</title>
        <authorList>
            <person name="Yu Z."/>
        </authorList>
    </citation>
    <scope>NUCLEOTIDE SEQUENCE [LARGE SCALE GENOMIC DNA]</scope>
    <source>
        <strain evidence="3 4">SgZ-5</strain>
        <plasmid evidence="3 4">pYZ2</plasmid>
    </source>
</reference>
<dbReference type="Pfam" id="PF03446">
    <property type="entry name" value="NAD_binding_2"/>
    <property type="match status" value="1"/>
</dbReference>
<evidence type="ECO:0000313" key="4">
    <source>
        <dbReference type="Proteomes" id="UP000077405"/>
    </source>
</evidence>
<evidence type="ECO:0000259" key="2">
    <source>
        <dbReference type="Pfam" id="PF03446"/>
    </source>
</evidence>
<geneLocation type="plasmid" evidence="3 4">
    <name>pYZ2</name>
</geneLocation>
<dbReference type="KEGG" id="ahu:A6A40_21690"/>
<accession>A0A2R4VT46</accession>
<feature type="region of interest" description="Disordered" evidence="1">
    <location>
        <begin position="178"/>
        <end position="202"/>
    </location>
</feature>
<dbReference type="GO" id="GO:0050661">
    <property type="term" value="F:NADP binding"/>
    <property type="evidence" value="ECO:0007669"/>
    <property type="project" value="InterPro"/>
</dbReference>
<dbReference type="InterPro" id="IPR006115">
    <property type="entry name" value="6PGDH_NADP-bd"/>
</dbReference>
<evidence type="ECO:0000256" key="1">
    <source>
        <dbReference type="SAM" id="MobiDB-lite"/>
    </source>
</evidence>
<proteinExistence type="predicted"/>
<sequence length="225" mass="23388">MVLLCDAIRATKLSSDTLPSNRAFGRKREDRGMDIGFIGGGEVADAIMDRLREVGHRLHRHPYLHTHGGRPLRALAERCDAVMLLLPDARAVDRALFAEDGLAAGLCGGGLLIDLSALPPASAAANAARIAELGGQLVDAPVSGGAAGYRIDLGGSDAACAWADSLLRVFTSTVERAGGPGAGQRARLARSADRSAGRTGDDPDGLHRLLRLMAFDEADCALSAG</sequence>
<evidence type="ECO:0000313" key="3">
    <source>
        <dbReference type="EMBL" id="AWB07613.1"/>
    </source>
</evidence>
<dbReference type="PANTHER" id="PTHR43060:SF15">
    <property type="entry name" value="3-HYDROXYISOBUTYRATE DEHYDROGENASE-LIKE 1, MITOCHONDRIAL-RELATED"/>
    <property type="match status" value="1"/>
</dbReference>
<dbReference type="Proteomes" id="UP000077405">
    <property type="component" value="Plasmid pYZ2"/>
</dbReference>